<sequence length="276" mass="30519">MPRYDGKAVAQEHLLEVAKSMIQAAYKAPLTTGRLKLQTEIVTGDDLVPIIEMLGVMAKISQFVAWDYMTLKETYEAGYPPVLVLIGADATVSEMAWNCGACGFLTCKEFNAFAKENLGQGLVGGGPSCNWKILDVGIACDWAAASAWQHNVDNRVQGSTGSAAKTLGYLPEASSILGISVGPCKELVWYSREVMNKKFTYEDHIKTMFNTLPINFLGFAGSGKPAFKSTDRWWEETHFISWGPQPESEERMYEVIMEMADIVDKYGPEIAAKYQK</sequence>
<dbReference type="STRING" id="341036.SAMN05660649_04069"/>
<dbReference type="EMBL" id="FOOX01000018">
    <property type="protein sequence ID" value="SFH15169.1"/>
    <property type="molecule type" value="Genomic_DNA"/>
</dbReference>
<gene>
    <name evidence="2" type="ORF">SAMN05660649_04069</name>
</gene>
<name>A0A1I2XQ50_9FIRM</name>
<evidence type="ECO:0000313" key="3">
    <source>
        <dbReference type="Proteomes" id="UP000199337"/>
    </source>
</evidence>
<proteinExistence type="predicted"/>
<dbReference type="PANTHER" id="PTHR40101:SF1">
    <property type="entry name" value="4FE-4S DOMAIN-CONTAINING PROTEIN"/>
    <property type="match status" value="1"/>
</dbReference>
<dbReference type="PANTHER" id="PTHR40101">
    <property type="entry name" value="CONSERVED PROTEIN"/>
    <property type="match status" value="1"/>
</dbReference>
<reference evidence="3" key="1">
    <citation type="submission" date="2016-10" db="EMBL/GenBank/DDBJ databases">
        <authorList>
            <person name="Varghese N."/>
            <person name="Submissions S."/>
        </authorList>
    </citation>
    <scope>NUCLEOTIDE SEQUENCE [LARGE SCALE GENOMIC DNA]</scope>
    <source>
        <strain evidence="3">DSM 17038</strain>
    </source>
</reference>
<dbReference type="RefSeq" id="WP_092473800.1">
    <property type="nucleotide sequence ID" value="NZ_FOOX01000018.1"/>
</dbReference>
<accession>A0A1I2XQ50</accession>
<dbReference type="InterPro" id="IPR019224">
    <property type="entry name" value="DUF2148"/>
</dbReference>
<evidence type="ECO:0000259" key="1">
    <source>
        <dbReference type="Pfam" id="PF09918"/>
    </source>
</evidence>
<dbReference type="Pfam" id="PF09918">
    <property type="entry name" value="DUF2148"/>
    <property type="match status" value="1"/>
</dbReference>
<keyword evidence="3" id="KW-1185">Reference proteome</keyword>
<evidence type="ECO:0000313" key="2">
    <source>
        <dbReference type="EMBL" id="SFH15169.1"/>
    </source>
</evidence>
<organism evidence="2 3">
    <name type="scientific">Desulfotruncus arcticus DSM 17038</name>
    <dbReference type="NCBI Taxonomy" id="1121424"/>
    <lineage>
        <taxon>Bacteria</taxon>
        <taxon>Bacillati</taxon>
        <taxon>Bacillota</taxon>
        <taxon>Clostridia</taxon>
        <taxon>Eubacteriales</taxon>
        <taxon>Desulfallaceae</taxon>
        <taxon>Desulfotruncus</taxon>
    </lineage>
</organism>
<dbReference type="OrthoDB" id="5505478at2"/>
<dbReference type="Proteomes" id="UP000199337">
    <property type="component" value="Unassembled WGS sequence"/>
</dbReference>
<dbReference type="AlphaFoldDB" id="A0A1I2XQ50"/>
<protein>
    <submittedName>
        <fullName evidence="2">Uncharacterized protein, contains ferredoxin domain</fullName>
    </submittedName>
</protein>
<feature type="domain" description="DUF2148" evidence="1">
    <location>
        <begin position="126"/>
        <end position="182"/>
    </location>
</feature>